<keyword evidence="8 11" id="KW-0560">Oxidoreductase</keyword>
<dbReference type="EMBL" id="AP012204">
    <property type="protein sequence ID" value="BAK35651.1"/>
    <property type="molecule type" value="Genomic_DNA"/>
</dbReference>
<dbReference type="PROSITE" id="PS00911">
    <property type="entry name" value="DHODEHASE_1"/>
    <property type="match status" value="1"/>
</dbReference>
<dbReference type="GO" id="GO:0005886">
    <property type="term" value="C:plasma membrane"/>
    <property type="evidence" value="ECO:0007669"/>
    <property type="project" value="UniProtKB-SubCell"/>
</dbReference>
<keyword evidence="11" id="KW-1003">Cell membrane</keyword>
<feature type="binding site" evidence="11">
    <location>
        <begin position="118"/>
        <end position="122"/>
    </location>
    <ligand>
        <name>substrate</name>
    </ligand>
</feature>
<dbReference type="InterPro" id="IPR005719">
    <property type="entry name" value="Dihydroorotate_DH_2"/>
</dbReference>
<dbReference type="KEGG" id="mph:MLP_26370"/>
<name>F5XH19_MICPN</name>
<feature type="binding site" evidence="11">
    <location>
        <position position="290"/>
    </location>
    <ligand>
        <name>FMN</name>
        <dbReference type="ChEBI" id="CHEBI:58210"/>
    </ligand>
</feature>
<evidence type="ECO:0000256" key="9">
    <source>
        <dbReference type="ARBA" id="ARBA00023136"/>
    </source>
</evidence>
<dbReference type="GO" id="GO:0006207">
    <property type="term" value="P:'de novo' pyrimidine nucleobase biosynthetic process"/>
    <property type="evidence" value="ECO:0007669"/>
    <property type="project" value="UniProtKB-UniRule"/>
</dbReference>
<feature type="active site" description="Nucleophile" evidence="11">
    <location>
        <position position="189"/>
    </location>
</feature>
<evidence type="ECO:0000256" key="5">
    <source>
        <dbReference type="ARBA" id="ARBA00022630"/>
    </source>
</evidence>
<dbReference type="PANTHER" id="PTHR48109:SF4">
    <property type="entry name" value="DIHYDROOROTATE DEHYDROGENASE (QUINONE), MITOCHONDRIAL"/>
    <property type="match status" value="1"/>
</dbReference>
<keyword evidence="9 11" id="KW-0472">Membrane</keyword>
<comment type="subcellular location">
    <subcellularLocation>
        <location evidence="11">Cell membrane</location>
        <topology evidence="11">Peripheral membrane protein</topology>
    </subcellularLocation>
    <subcellularLocation>
        <location evidence="2">Membrane</location>
    </subcellularLocation>
</comment>
<comment type="catalytic activity">
    <reaction evidence="10 11">
        <text>(S)-dihydroorotate + a quinone = orotate + a quinol</text>
        <dbReference type="Rhea" id="RHEA:30187"/>
        <dbReference type="ChEBI" id="CHEBI:24646"/>
        <dbReference type="ChEBI" id="CHEBI:30839"/>
        <dbReference type="ChEBI" id="CHEBI:30864"/>
        <dbReference type="ChEBI" id="CHEBI:132124"/>
        <dbReference type="EC" id="1.3.5.2"/>
    </reaction>
</comment>
<feature type="binding site" evidence="11">
    <location>
        <position position="265"/>
    </location>
    <ligand>
        <name>FMN</name>
        <dbReference type="ChEBI" id="CHEBI:58210"/>
    </ligand>
</feature>
<dbReference type="Proteomes" id="UP000007947">
    <property type="component" value="Chromosome"/>
</dbReference>
<protein>
    <recommendedName>
        <fullName evidence="11">Dihydroorotate dehydrogenase (quinone)</fullName>
        <ecNumber evidence="11">1.3.5.2</ecNumber>
    </recommendedName>
    <alternativeName>
        <fullName evidence="11">DHOdehase</fullName>
        <shortName evidence="11">DHOD</shortName>
        <shortName evidence="11">DHODase</shortName>
    </alternativeName>
    <alternativeName>
        <fullName evidence="11">Dihydroorotate oxidase</fullName>
    </alternativeName>
</protein>
<feature type="binding site" evidence="11">
    <location>
        <position position="186"/>
    </location>
    <ligand>
        <name>FMN</name>
        <dbReference type="ChEBI" id="CHEBI:58210"/>
    </ligand>
</feature>
<sequence>MLYSRLVRPVLFRAYGGDAERVHEQTLRALAAMGRLTPLRAGLRAGLARQQQGVTVAGIDFASPVGVAAGLDKNGLAVRAWSALGFGFAELGTVTAQAQPGNDRPRLFRLPNSRAIINRMGFNNDGAQALAQRLDGLGVRRGNGRVGIPLGISIGKTKVTPLESATADYLASLRLLAPYADYVAVNVSSPNTPGLRALQDADSLAELLGALTAEARVLAGPSDTPDADRIPVPVFVKLAPDLTNEALEEAVEVVEGSGAAGLIATNTTLSRAGIDPTDAARAAEAGGLSGAPLTSRAREVVGFLAARTELPIIGVGGVLTPDDGLALLDAGARLIQVYTGFIYGGPGLVTGLNARFAAHEPTRLERGPL</sequence>
<dbReference type="NCBIfam" id="NF003652">
    <property type="entry name" value="PRK05286.2-5"/>
    <property type="match status" value="1"/>
</dbReference>
<accession>F5XH19</accession>
<evidence type="ECO:0000256" key="11">
    <source>
        <dbReference type="HAMAP-Rule" id="MF_00225"/>
    </source>
</evidence>
<dbReference type="HAMAP" id="MF_00225">
    <property type="entry name" value="DHO_dh_type2"/>
    <property type="match status" value="1"/>
</dbReference>
<keyword evidence="7 11" id="KW-0665">Pyrimidine biosynthesis</keyword>
<feature type="binding site" evidence="11">
    <location>
        <position position="73"/>
    </location>
    <ligand>
        <name>substrate</name>
    </ligand>
</feature>
<gene>
    <name evidence="11 13" type="primary">pyrD</name>
    <name evidence="13" type="ordered locus">MLP_26370</name>
</gene>
<evidence type="ECO:0000256" key="4">
    <source>
        <dbReference type="ARBA" id="ARBA00005359"/>
    </source>
</evidence>
<feature type="binding site" evidence="11">
    <location>
        <position position="191"/>
    </location>
    <ligand>
        <name>substrate</name>
    </ligand>
</feature>
<dbReference type="EC" id="1.3.5.2" evidence="11"/>
<feature type="binding site" evidence="11">
    <location>
        <position position="186"/>
    </location>
    <ligand>
        <name>substrate</name>
    </ligand>
</feature>
<dbReference type="GO" id="GO:0005737">
    <property type="term" value="C:cytoplasm"/>
    <property type="evidence" value="ECO:0007669"/>
    <property type="project" value="InterPro"/>
</dbReference>
<dbReference type="GO" id="GO:0106430">
    <property type="term" value="F:dihydroorotate dehydrogenase (quinone) activity"/>
    <property type="evidence" value="ECO:0007669"/>
    <property type="project" value="UniProtKB-EC"/>
</dbReference>
<dbReference type="PANTHER" id="PTHR48109">
    <property type="entry name" value="DIHYDROOROTATE DEHYDROGENASE (QUINONE), MITOCHONDRIAL-RELATED"/>
    <property type="match status" value="1"/>
</dbReference>
<evidence type="ECO:0000259" key="12">
    <source>
        <dbReference type="Pfam" id="PF01180"/>
    </source>
</evidence>
<feature type="binding site" evidence="11">
    <location>
        <position position="237"/>
    </location>
    <ligand>
        <name>FMN</name>
        <dbReference type="ChEBI" id="CHEBI:58210"/>
    </ligand>
</feature>
<dbReference type="STRING" id="1032480.MLP_26370"/>
<evidence type="ECO:0000256" key="7">
    <source>
        <dbReference type="ARBA" id="ARBA00022975"/>
    </source>
</evidence>
<dbReference type="CDD" id="cd04738">
    <property type="entry name" value="DHOD_2_like"/>
    <property type="match status" value="1"/>
</dbReference>
<dbReference type="NCBIfam" id="TIGR01036">
    <property type="entry name" value="pyrD_sub2"/>
    <property type="match status" value="1"/>
</dbReference>
<feature type="binding site" evidence="11">
    <location>
        <begin position="266"/>
        <end position="267"/>
    </location>
    <ligand>
        <name>substrate</name>
    </ligand>
</feature>
<comment type="pathway">
    <text evidence="3 11">Pyrimidine metabolism; UMP biosynthesis via de novo pathway; orotate from (S)-dihydroorotate (quinone route): step 1/1.</text>
</comment>
<dbReference type="RefSeq" id="WP_013863520.1">
    <property type="nucleotide sequence ID" value="NC_015635.1"/>
</dbReference>
<evidence type="ECO:0000256" key="3">
    <source>
        <dbReference type="ARBA" id="ARBA00005161"/>
    </source>
</evidence>
<keyword evidence="14" id="KW-1185">Reference proteome</keyword>
<proteinExistence type="inferred from homology"/>
<feature type="domain" description="Dihydroorotate dehydrogenase catalytic" evidence="12">
    <location>
        <begin position="54"/>
        <end position="350"/>
    </location>
</feature>
<evidence type="ECO:0000313" key="14">
    <source>
        <dbReference type="Proteomes" id="UP000007947"/>
    </source>
</evidence>
<dbReference type="Gene3D" id="3.20.20.70">
    <property type="entry name" value="Aldolase class I"/>
    <property type="match status" value="1"/>
</dbReference>
<evidence type="ECO:0000256" key="6">
    <source>
        <dbReference type="ARBA" id="ARBA00022643"/>
    </source>
</evidence>
<keyword evidence="5 11" id="KW-0285">Flavoprotein</keyword>
<comment type="similarity">
    <text evidence="4 11">Belongs to the dihydroorotate dehydrogenase family. Type 2 subfamily.</text>
</comment>
<dbReference type="InterPro" id="IPR005720">
    <property type="entry name" value="Dihydroorotate_DH_cat"/>
</dbReference>
<feature type="binding site" evidence="11">
    <location>
        <position position="153"/>
    </location>
    <ligand>
        <name>FMN</name>
        <dbReference type="ChEBI" id="CHEBI:58210"/>
    </ligand>
</feature>
<comment type="subunit">
    <text evidence="11">Monomer.</text>
</comment>
<dbReference type="InterPro" id="IPR001295">
    <property type="entry name" value="Dihydroorotate_DH_CS"/>
</dbReference>
<dbReference type="SUPFAM" id="SSF51395">
    <property type="entry name" value="FMN-linked oxidoreductases"/>
    <property type="match status" value="1"/>
</dbReference>
<dbReference type="eggNOG" id="COG0167">
    <property type="taxonomic scope" value="Bacteria"/>
</dbReference>
<feature type="binding site" evidence="11">
    <location>
        <position position="93"/>
    </location>
    <ligand>
        <name>FMN</name>
        <dbReference type="ChEBI" id="CHEBI:58210"/>
    </ligand>
</feature>
<dbReference type="InterPro" id="IPR050074">
    <property type="entry name" value="DHO_dehydrogenase"/>
</dbReference>
<dbReference type="AlphaFoldDB" id="F5XH19"/>
<evidence type="ECO:0000256" key="8">
    <source>
        <dbReference type="ARBA" id="ARBA00023002"/>
    </source>
</evidence>
<dbReference type="GO" id="GO:0044205">
    <property type="term" value="P:'de novo' UMP biosynthetic process"/>
    <property type="evidence" value="ECO:0007669"/>
    <property type="project" value="UniProtKB-UniRule"/>
</dbReference>
<comment type="function">
    <text evidence="1 11">Catalyzes the conversion of dihydroorotate to orotate with quinone as electron acceptor.</text>
</comment>
<keyword evidence="6 11" id="KW-0288">FMN</keyword>
<evidence type="ECO:0000256" key="2">
    <source>
        <dbReference type="ARBA" id="ARBA00004370"/>
    </source>
</evidence>
<dbReference type="InterPro" id="IPR013785">
    <property type="entry name" value="Aldolase_TIM"/>
</dbReference>
<evidence type="ECO:0000256" key="10">
    <source>
        <dbReference type="ARBA" id="ARBA00048639"/>
    </source>
</evidence>
<feature type="binding site" evidence="11">
    <location>
        <position position="317"/>
    </location>
    <ligand>
        <name>FMN</name>
        <dbReference type="ChEBI" id="CHEBI:58210"/>
    </ligand>
</feature>
<dbReference type="HOGENOM" id="CLU_013640_2_0_11"/>
<comment type="cofactor">
    <cofactor evidence="11">
        <name>FMN</name>
        <dbReference type="ChEBI" id="CHEBI:58210"/>
    </cofactor>
    <text evidence="11">Binds 1 FMN per subunit.</text>
</comment>
<dbReference type="Pfam" id="PF01180">
    <property type="entry name" value="DHO_dh"/>
    <property type="match status" value="1"/>
</dbReference>
<feature type="binding site" evidence="11">
    <location>
        <begin position="338"/>
        <end position="339"/>
    </location>
    <ligand>
        <name>FMN</name>
        <dbReference type="ChEBI" id="CHEBI:58210"/>
    </ligand>
</feature>
<dbReference type="OrthoDB" id="9802377at2"/>
<evidence type="ECO:0000256" key="1">
    <source>
        <dbReference type="ARBA" id="ARBA00003125"/>
    </source>
</evidence>
<dbReference type="UniPathway" id="UPA00070">
    <property type="reaction ID" value="UER00946"/>
</dbReference>
<feature type="binding site" evidence="11">
    <location>
        <begin position="69"/>
        <end position="73"/>
    </location>
    <ligand>
        <name>FMN</name>
        <dbReference type="ChEBI" id="CHEBI:58210"/>
    </ligand>
</feature>
<organism evidence="13 14">
    <name type="scientific">Microlunatus phosphovorus (strain ATCC 700054 / DSM 10555 / JCM 9379 / NBRC 101784 / NCIMB 13414 / VKM Ac-1990 / NM-1)</name>
    <dbReference type="NCBI Taxonomy" id="1032480"/>
    <lineage>
        <taxon>Bacteria</taxon>
        <taxon>Bacillati</taxon>
        <taxon>Actinomycetota</taxon>
        <taxon>Actinomycetes</taxon>
        <taxon>Propionibacteriales</taxon>
        <taxon>Propionibacteriaceae</taxon>
        <taxon>Microlunatus</taxon>
    </lineage>
</organism>
<evidence type="ECO:0000313" key="13">
    <source>
        <dbReference type="EMBL" id="BAK35651.1"/>
    </source>
</evidence>
<reference evidence="13 14" key="1">
    <citation type="submission" date="2011-05" db="EMBL/GenBank/DDBJ databases">
        <title>Whole genome sequence of Microlunatus phosphovorus NM-1.</title>
        <authorList>
            <person name="Hosoyama A."/>
            <person name="Sasaki K."/>
            <person name="Harada T."/>
            <person name="Igarashi R."/>
            <person name="Kawakoshi A."/>
            <person name="Sasagawa M."/>
            <person name="Fukada J."/>
            <person name="Nakamura S."/>
            <person name="Katano Y."/>
            <person name="Hanada S."/>
            <person name="Kamagata Y."/>
            <person name="Nakamura N."/>
            <person name="Yamazaki S."/>
            <person name="Fujita N."/>
        </authorList>
    </citation>
    <scope>NUCLEOTIDE SEQUENCE [LARGE SCALE GENOMIC DNA]</scope>
    <source>
        <strain evidence="14">ATCC 700054 / DSM 10555 / JCM 9379 / NBRC 101784 / NCIMB 13414 / VKM Ac-1990 / NM-1</strain>
    </source>
</reference>